<accession>A0A0D2P1F5</accession>
<keyword evidence="3" id="KW-1185">Reference proteome</keyword>
<dbReference type="EMBL" id="KN817678">
    <property type="protein sequence ID" value="KJA14470.1"/>
    <property type="molecule type" value="Genomic_DNA"/>
</dbReference>
<reference evidence="3" key="1">
    <citation type="submission" date="2014-04" db="EMBL/GenBank/DDBJ databases">
        <title>Evolutionary Origins and Diversification of the Mycorrhizal Mutualists.</title>
        <authorList>
            <consortium name="DOE Joint Genome Institute"/>
            <consortium name="Mycorrhizal Genomics Consortium"/>
            <person name="Kohler A."/>
            <person name="Kuo A."/>
            <person name="Nagy L.G."/>
            <person name="Floudas D."/>
            <person name="Copeland A."/>
            <person name="Barry K.W."/>
            <person name="Cichocki N."/>
            <person name="Veneault-Fourrey C."/>
            <person name="LaButti K."/>
            <person name="Lindquist E.A."/>
            <person name="Lipzen A."/>
            <person name="Lundell T."/>
            <person name="Morin E."/>
            <person name="Murat C."/>
            <person name="Riley R."/>
            <person name="Ohm R."/>
            <person name="Sun H."/>
            <person name="Tunlid A."/>
            <person name="Henrissat B."/>
            <person name="Grigoriev I.V."/>
            <person name="Hibbett D.S."/>
            <person name="Martin F."/>
        </authorList>
    </citation>
    <scope>NUCLEOTIDE SEQUENCE [LARGE SCALE GENOMIC DNA]</scope>
    <source>
        <strain evidence="3">FD-334 SS-4</strain>
    </source>
</reference>
<sequence length="209" mass="22708">MHARPTLPSVAQRATSPPDVRNPNLADAPFPGIDRNMELPLASVDEPVVVGGRLMYRAFREVPPTAAVDAQGRLPVIAHRVNDLPPGLPPQMNRQHPLGPLGATIYAPGTRRTPQRARGAPLARTTPGRLSVRAAMLRYAARRPGNGFRGADADWLAALRAPISPNVVPRAARMRDARMSRRVKLIAPTQPQRCRAHAQQGRGAGWVRL</sequence>
<dbReference type="AlphaFoldDB" id="A0A0D2P1F5"/>
<feature type="region of interest" description="Disordered" evidence="1">
    <location>
        <begin position="1"/>
        <end position="28"/>
    </location>
</feature>
<organism evidence="2 3">
    <name type="scientific">Hypholoma sublateritium (strain FD-334 SS-4)</name>
    <dbReference type="NCBI Taxonomy" id="945553"/>
    <lineage>
        <taxon>Eukaryota</taxon>
        <taxon>Fungi</taxon>
        <taxon>Dikarya</taxon>
        <taxon>Basidiomycota</taxon>
        <taxon>Agaricomycotina</taxon>
        <taxon>Agaricomycetes</taxon>
        <taxon>Agaricomycetidae</taxon>
        <taxon>Agaricales</taxon>
        <taxon>Agaricineae</taxon>
        <taxon>Strophariaceae</taxon>
        <taxon>Hypholoma</taxon>
    </lineage>
</organism>
<proteinExistence type="predicted"/>
<protein>
    <submittedName>
        <fullName evidence="2">Uncharacterized protein</fullName>
    </submittedName>
</protein>
<name>A0A0D2P1F5_HYPSF</name>
<gene>
    <name evidence="2" type="ORF">HYPSUDRAFT_208694</name>
</gene>
<evidence type="ECO:0000313" key="2">
    <source>
        <dbReference type="EMBL" id="KJA14470.1"/>
    </source>
</evidence>
<dbReference type="Proteomes" id="UP000054270">
    <property type="component" value="Unassembled WGS sequence"/>
</dbReference>
<evidence type="ECO:0000256" key="1">
    <source>
        <dbReference type="SAM" id="MobiDB-lite"/>
    </source>
</evidence>
<evidence type="ECO:0000313" key="3">
    <source>
        <dbReference type="Proteomes" id="UP000054270"/>
    </source>
</evidence>